<dbReference type="AlphaFoldDB" id="A0A0K0KA44"/>
<evidence type="ECO:0000256" key="14">
    <source>
        <dbReference type="ARBA" id="ARBA00023075"/>
    </source>
</evidence>
<keyword evidence="14 18" id="KW-0830">Ubiquinone</keyword>
<evidence type="ECO:0000256" key="13">
    <source>
        <dbReference type="ARBA" id="ARBA00023027"/>
    </source>
</evidence>
<evidence type="ECO:0000256" key="5">
    <source>
        <dbReference type="ARBA" id="ARBA00021008"/>
    </source>
</evidence>
<feature type="domain" description="NADH:quinone oxidoreductase/Mrp antiporter transmembrane" evidence="19">
    <location>
        <begin position="23"/>
        <end position="283"/>
    </location>
</feature>
<dbReference type="GO" id="GO:0008137">
    <property type="term" value="F:NADH dehydrogenase (ubiquinone) activity"/>
    <property type="evidence" value="ECO:0007669"/>
    <property type="project" value="UniProtKB-EC"/>
</dbReference>
<evidence type="ECO:0000256" key="8">
    <source>
        <dbReference type="ARBA" id="ARBA00022692"/>
    </source>
</evidence>
<reference evidence="20" key="2">
    <citation type="journal article" date="2015" name="Gene">
        <title>Phylogenetic analysis of the complete mitogenome sequence of the raspberry weevil, Aegorhinus superciliosus (Coleoptera: Curculionidae), supports monophyly of the tribe Aterpini.</title>
        <authorList>
            <person name="Cabrera-Brandt M.A."/>
            <person name="Gaitan-Espitia J.D."/>
        </authorList>
    </citation>
    <scope>NUCLEOTIDE SEQUENCE</scope>
</reference>
<evidence type="ECO:0000256" key="9">
    <source>
        <dbReference type="ARBA" id="ARBA00022792"/>
    </source>
</evidence>
<feature type="transmembrane region" description="Helical" evidence="18">
    <location>
        <begin position="271"/>
        <end position="293"/>
    </location>
</feature>
<dbReference type="PANTHER" id="PTHR46552">
    <property type="entry name" value="NADH-UBIQUINONE OXIDOREDUCTASE CHAIN 2"/>
    <property type="match status" value="1"/>
</dbReference>
<evidence type="ECO:0000313" key="20">
    <source>
        <dbReference type="EMBL" id="AHG32661.1"/>
    </source>
</evidence>
<comment type="function">
    <text evidence="1">Core subunit of the mitochondrial membrane respiratory chain NADH dehydrogenase (Complex I) that is believed to belong to the minimal assembly required for catalysis. Complex I functions in the transfer of electrons from NADH to the respiratory chain. The immediate electron acceptor for the enzyme is believed to be ubiquinone.</text>
</comment>
<keyword evidence="9 18" id="KW-0999">Mitochondrion inner membrane</keyword>
<feature type="transmembrane region" description="Helical" evidence="18">
    <location>
        <begin position="313"/>
        <end position="333"/>
    </location>
</feature>
<keyword evidence="15 18" id="KW-0496">Mitochondrion</keyword>
<organism evidence="20">
    <name type="scientific">Aegorhinus superciliosus</name>
    <dbReference type="NCBI Taxonomy" id="1448030"/>
    <lineage>
        <taxon>Eukaryota</taxon>
        <taxon>Metazoa</taxon>
        <taxon>Ecdysozoa</taxon>
        <taxon>Arthropoda</taxon>
        <taxon>Hexapoda</taxon>
        <taxon>Insecta</taxon>
        <taxon>Pterygota</taxon>
        <taxon>Neoptera</taxon>
        <taxon>Endopterygota</taxon>
        <taxon>Coleoptera</taxon>
        <taxon>Polyphaga</taxon>
        <taxon>Cucujiformia</taxon>
        <taxon>Curculionidae</taxon>
        <taxon>Cyclominae</taxon>
        <taxon>Aegorhinus</taxon>
    </lineage>
</organism>
<evidence type="ECO:0000256" key="10">
    <source>
        <dbReference type="ARBA" id="ARBA00022967"/>
    </source>
</evidence>
<reference evidence="20" key="1">
    <citation type="submission" date="2013-10" db="EMBL/GenBank/DDBJ databases">
        <authorList>
            <person name="Chen S.I."/>
        </authorList>
    </citation>
    <scope>NUCLEOTIDE SEQUENCE</scope>
</reference>
<name>A0A0K0KA44_9CUCU</name>
<feature type="transmembrane region" description="Helical" evidence="18">
    <location>
        <begin position="7"/>
        <end position="33"/>
    </location>
</feature>
<keyword evidence="6" id="KW-0813">Transport</keyword>
<accession>A0A0K0KA44</accession>
<evidence type="ECO:0000256" key="6">
    <source>
        <dbReference type="ARBA" id="ARBA00022448"/>
    </source>
</evidence>
<geneLocation type="mitochondrion" evidence="20"/>
<protein>
    <recommendedName>
        <fullName evidence="5 18">NADH-ubiquinone oxidoreductase chain 2</fullName>
        <ecNumber evidence="4 18">7.1.1.2</ecNumber>
    </recommendedName>
</protein>
<evidence type="ECO:0000256" key="1">
    <source>
        <dbReference type="ARBA" id="ARBA00003257"/>
    </source>
</evidence>
<feature type="transmembrane region" description="Helical" evidence="18">
    <location>
        <begin position="92"/>
        <end position="112"/>
    </location>
</feature>
<keyword evidence="12 18" id="KW-1133">Transmembrane helix</keyword>
<dbReference type="InterPro" id="IPR050175">
    <property type="entry name" value="Complex_I_Subunit_2"/>
</dbReference>
<comment type="similarity">
    <text evidence="3 18">Belongs to the complex I subunit 2 family.</text>
</comment>
<keyword evidence="13 18" id="KW-0520">NAD</keyword>
<gene>
    <name evidence="20" type="primary">ND2</name>
</gene>
<dbReference type="Pfam" id="PF00361">
    <property type="entry name" value="Proton_antipo_M"/>
    <property type="match status" value="1"/>
</dbReference>
<evidence type="ECO:0000256" key="4">
    <source>
        <dbReference type="ARBA" id="ARBA00012944"/>
    </source>
</evidence>
<keyword evidence="16 18" id="KW-0472">Membrane</keyword>
<evidence type="ECO:0000256" key="18">
    <source>
        <dbReference type="RuleBase" id="RU003403"/>
    </source>
</evidence>
<dbReference type="PRINTS" id="PR01436">
    <property type="entry name" value="NADHDHGNASE2"/>
</dbReference>
<evidence type="ECO:0000256" key="16">
    <source>
        <dbReference type="ARBA" id="ARBA00023136"/>
    </source>
</evidence>
<dbReference type="GeneID" id="25077867"/>
<dbReference type="InterPro" id="IPR003917">
    <property type="entry name" value="NADH_UbQ_OxRdtase_chain2"/>
</dbReference>
<evidence type="ECO:0000256" key="12">
    <source>
        <dbReference type="ARBA" id="ARBA00022989"/>
    </source>
</evidence>
<comment type="function">
    <text evidence="18">Core subunit of the mitochondrial membrane respiratory chain NADH dehydrogenase (Complex I) which catalyzes electron transfer from NADH through the respiratory chain, using ubiquinone as an electron acceptor. Essential for the catalytic activity and assembly of complex I.</text>
</comment>
<keyword evidence="10 18" id="KW-1278">Translocase</keyword>
<dbReference type="EC" id="7.1.1.2" evidence="4 18"/>
<evidence type="ECO:0000259" key="19">
    <source>
        <dbReference type="Pfam" id="PF00361"/>
    </source>
</evidence>
<sequence length="334" mass="39049">MLNNYKILFISSLAMGTMITISAYSWLIAWIGLEINLLSFIPLMKKYKNMFPAETTLKYFIVQTMASSFLLLTLIMCLNSKNPLENFNTTQAIMISSALLMKMGAAPFHFWLPEVMSGLKWTNIFILSTWQKIAPMILISYQIKTYILFFSIIIILSSMISSFQGMNQIDLRKIMAYSSINHISWMLSSLLNSINIWMYYFLIYCFINLNIMLIFKNMMFFINQLINLFTFNKNMKFFMYLNFLSLGGLPPFLGFFPKWLTISNMVENNHYFLSSMLIIFSLISLYFYTRITLSSFTINLEESLIISLNKINYFHLMTNTFSLLGLILCSYLNM</sequence>
<evidence type="ECO:0000256" key="17">
    <source>
        <dbReference type="ARBA" id="ARBA00049551"/>
    </source>
</evidence>
<dbReference type="GO" id="GO:0006120">
    <property type="term" value="P:mitochondrial electron transport, NADH to ubiquinone"/>
    <property type="evidence" value="ECO:0007669"/>
    <property type="project" value="InterPro"/>
</dbReference>
<evidence type="ECO:0000256" key="7">
    <source>
        <dbReference type="ARBA" id="ARBA00022660"/>
    </source>
</evidence>
<keyword evidence="11 18" id="KW-0249">Electron transport</keyword>
<dbReference type="CTD" id="4536"/>
<dbReference type="GO" id="GO:0005743">
    <property type="term" value="C:mitochondrial inner membrane"/>
    <property type="evidence" value="ECO:0007669"/>
    <property type="project" value="UniProtKB-SubCell"/>
</dbReference>
<feature type="transmembrane region" description="Helical" evidence="18">
    <location>
        <begin position="59"/>
        <end position="80"/>
    </location>
</feature>
<evidence type="ECO:0000256" key="11">
    <source>
        <dbReference type="ARBA" id="ARBA00022982"/>
    </source>
</evidence>
<comment type="catalytic activity">
    <reaction evidence="17 18">
        <text>a ubiquinone + NADH + 5 H(+)(in) = a ubiquinol + NAD(+) + 4 H(+)(out)</text>
        <dbReference type="Rhea" id="RHEA:29091"/>
        <dbReference type="Rhea" id="RHEA-COMP:9565"/>
        <dbReference type="Rhea" id="RHEA-COMP:9566"/>
        <dbReference type="ChEBI" id="CHEBI:15378"/>
        <dbReference type="ChEBI" id="CHEBI:16389"/>
        <dbReference type="ChEBI" id="CHEBI:17976"/>
        <dbReference type="ChEBI" id="CHEBI:57540"/>
        <dbReference type="ChEBI" id="CHEBI:57945"/>
        <dbReference type="EC" id="7.1.1.2"/>
    </reaction>
</comment>
<dbReference type="EMBL" id="KF785807">
    <property type="protein sequence ID" value="AHG32661.1"/>
    <property type="molecule type" value="Genomic_DNA"/>
</dbReference>
<dbReference type="RefSeq" id="YP_009158927.1">
    <property type="nucleotide sequence ID" value="NC_027577.1"/>
</dbReference>
<proteinExistence type="inferred from homology"/>
<dbReference type="PANTHER" id="PTHR46552:SF1">
    <property type="entry name" value="NADH-UBIQUINONE OXIDOREDUCTASE CHAIN 2"/>
    <property type="match status" value="1"/>
</dbReference>
<feature type="transmembrane region" description="Helical" evidence="18">
    <location>
        <begin position="197"/>
        <end position="216"/>
    </location>
</feature>
<evidence type="ECO:0000256" key="2">
    <source>
        <dbReference type="ARBA" id="ARBA00004448"/>
    </source>
</evidence>
<comment type="subcellular location">
    <subcellularLocation>
        <location evidence="2 18">Mitochondrion inner membrane</location>
        <topology evidence="2 18">Multi-pass membrane protein</topology>
    </subcellularLocation>
</comment>
<evidence type="ECO:0000256" key="15">
    <source>
        <dbReference type="ARBA" id="ARBA00023128"/>
    </source>
</evidence>
<keyword evidence="8 18" id="KW-0812">Transmembrane</keyword>
<dbReference type="InterPro" id="IPR001750">
    <property type="entry name" value="ND/Mrp_TM"/>
</dbReference>
<evidence type="ECO:0000256" key="3">
    <source>
        <dbReference type="ARBA" id="ARBA00007012"/>
    </source>
</evidence>
<feature type="transmembrane region" description="Helical" evidence="18">
    <location>
        <begin position="237"/>
        <end position="259"/>
    </location>
</feature>
<keyword evidence="7 18" id="KW-0679">Respiratory chain</keyword>